<keyword evidence="11" id="KW-0328">Glycosyltransferase</keyword>
<dbReference type="SUPFAM" id="SSF50370">
    <property type="entry name" value="Ricin B-like lectins"/>
    <property type="match status" value="1"/>
</dbReference>
<evidence type="ECO:0000256" key="11">
    <source>
        <dbReference type="RuleBase" id="RU361242"/>
    </source>
</evidence>
<dbReference type="InterPro" id="IPR001173">
    <property type="entry name" value="Glyco_trans_2-like"/>
</dbReference>
<evidence type="ECO:0000256" key="5">
    <source>
        <dbReference type="ARBA" id="ARBA00022968"/>
    </source>
</evidence>
<dbReference type="PROSITE" id="PS50231">
    <property type="entry name" value="RICIN_B_LECTIN"/>
    <property type="match status" value="1"/>
</dbReference>
<dbReference type="AlphaFoldDB" id="A0A0A1WUZ1"/>
<dbReference type="Pfam" id="PF00535">
    <property type="entry name" value="Glycos_transf_2"/>
    <property type="match status" value="1"/>
</dbReference>
<dbReference type="InterPro" id="IPR035992">
    <property type="entry name" value="Ricin_B-like_lectins"/>
</dbReference>
<proteinExistence type="inferred from homology"/>
<evidence type="ECO:0000256" key="9">
    <source>
        <dbReference type="ARBA" id="ARBA00023157"/>
    </source>
</evidence>
<dbReference type="InterPro" id="IPR045885">
    <property type="entry name" value="GalNAc-T"/>
</dbReference>
<dbReference type="GO" id="GO:0006493">
    <property type="term" value="P:protein O-linked glycosylation"/>
    <property type="evidence" value="ECO:0007669"/>
    <property type="project" value="TreeGrafter"/>
</dbReference>
<dbReference type="EC" id="2.4.1.-" evidence="11"/>
<dbReference type="CDD" id="cd02510">
    <property type="entry name" value="pp-GalNAc-T"/>
    <property type="match status" value="1"/>
</dbReference>
<dbReference type="SMART" id="SM00458">
    <property type="entry name" value="RICIN"/>
    <property type="match status" value="1"/>
</dbReference>
<dbReference type="UniPathway" id="UPA00378"/>
<dbReference type="Pfam" id="PF00652">
    <property type="entry name" value="Ricin_B_lectin"/>
    <property type="match status" value="1"/>
</dbReference>
<evidence type="ECO:0000256" key="6">
    <source>
        <dbReference type="ARBA" id="ARBA00022989"/>
    </source>
</evidence>
<dbReference type="EMBL" id="GBXI01011987">
    <property type="protein sequence ID" value="JAD02305.1"/>
    <property type="molecule type" value="Transcribed_RNA"/>
</dbReference>
<sequence>MRRRNLKWLIKATLLLILSLVLFLLLSSWISSSPYRNKLPILTPERSENLRAHKKISENYVDHGAEREVEAPKLPHSDNEVGGEKRQLLMPDDLKKDWHDTVAMERDEKRVGLGERGVRAALNDESQKDLEQKMSLENGFNALLSDSISVNRSLPDIRYEGCKTKKYLAKLPSVSIIIPFYNEHLGVLMRSVHSLVNRSPPELLKEIILVDDSSDREYLFEQLEQYVAGNFPKVQIVRLKKRTGLIGARMAGARHATAEVLIFLDSHIEANYNWLPPLLEPIAENKRISVCPFIDVIDHSNFEYRAQDEGARGAFDWEFYYKRLPLLPEDLVDKTKPFKSPVMAGGLFAISSEFFWELGGYDEGLDIWGGEQYELSFKIWMCGGELLDAPCSRVGHIYRGPRTTQPSPRKSDYLHRNYKRVAEVWMDEYKTYLYDHGQGVYENIDAGDLSQQKAIREKLKCKSFKWFMEQVAFDLTKKYPPIEPPDYAFGAIQSAAEPTLCVDTMGKPRHSKIGLYPCAPNLKKPQRNQNWALSWHKDLRLRFKTDCLDVQQQPPDAPVWLWDCHGMGGNQFWYYDRIEKWLIAGKDSERCLQAVPSQHSLYINRCDPDNPYMKWNFGNVNTTALDLFFSQPPTNL</sequence>
<evidence type="ECO:0000256" key="2">
    <source>
        <dbReference type="ARBA" id="ARBA00005680"/>
    </source>
</evidence>
<keyword evidence="7 11" id="KW-0333">Golgi apparatus</keyword>
<evidence type="ECO:0000256" key="8">
    <source>
        <dbReference type="ARBA" id="ARBA00023136"/>
    </source>
</evidence>
<keyword evidence="11 13" id="KW-0808">Transferase</keyword>
<dbReference type="PANTHER" id="PTHR11675">
    <property type="entry name" value="N-ACETYLGALACTOSAMINYLTRANSFERASE"/>
    <property type="match status" value="1"/>
</dbReference>
<dbReference type="PANTHER" id="PTHR11675:SF134">
    <property type="entry name" value="N-ACETYLGALACTOSAMINYLTRANSFERASE 4-RELATED"/>
    <property type="match status" value="1"/>
</dbReference>
<organism evidence="13">
    <name type="scientific">Zeugodacus cucurbitae</name>
    <name type="common">Melon fruit fly</name>
    <name type="synonym">Bactrocera cucurbitae</name>
    <dbReference type="NCBI Taxonomy" id="28588"/>
    <lineage>
        <taxon>Eukaryota</taxon>
        <taxon>Metazoa</taxon>
        <taxon>Ecdysozoa</taxon>
        <taxon>Arthropoda</taxon>
        <taxon>Hexapoda</taxon>
        <taxon>Insecta</taxon>
        <taxon>Pterygota</taxon>
        <taxon>Neoptera</taxon>
        <taxon>Endopterygota</taxon>
        <taxon>Diptera</taxon>
        <taxon>Brachycera</taxon>
        <taxon>Muscomorpha</taxon>
        <taxon>Tephritoidea</taxon>
        <taxon>Tephritidae</taxon>
        <taxon>Zeugodacus</taxon>
        <taxon>Zeugodacus</taxon>
    </lineage>
</organism>
<dbReference type="SUPFAM" id="SSF53448">
    <property type="entry name" value="Nucleotide-diphospho-sugar transferases"/>
    <property type="match status" value="1"/>
</dbReference>
<comment type="subcellular location">
    <subcellularLocation>
        <location evidence="1 11">Golgi apparatus membrane</location>
        <topology evidence="1 11">Single-pass type II membrane protein</topology>
    </subcellularLocation>
</comment>
<dbReference type="Gene3D" id="2.80.10.50">
    <property type="match status" value="1"/>
</dbReference>
<keyword evidence="6" id="KW-1133">Transmembrane helix</keyword>
<keyword evidence="11" id="KW-0464">Manganese</keyword>
<evidence type="ECO:0000256" key="4">
    <source>
        <dbReference type="ARBA" id="ARBA00022734"/>
    </source>
</evidence>
<comment type="pathway">
    <text evidence="11">Protein modification; protein glycosylation.</text>
</comment>
<keyword evidence="5" id="KW-0735">Signal-anchor</keyword>
<reference evidence="13" key="1">
    <citation type="submission" date="2014-11" db="EMBL/GenBank/DDBJ databases">
        <authorList>
            <person name="Geib S."/>
        </authorList>
    </citation>
    <scope>NUCLEOTIDE SEQUENCE</scope>
</reference>
<keyword evidence="8" id="KW-0472">Membrane</keyword>
<comment type="similarity">
    <text evidence="2 11">Belongs to the glycosyltransferase 2 family. GalNAc-T subfamily.</text>
</comment>
<accession>A0A0A1WUZ1</accession>
<keyword evidence="10" id="KW-0325">Glycoprotein</keyword>
<keyword evidence="9 11" id="KW-1015">Disulfide bond</keyword>
<evidence type="ECO:0000256" key="3">
    <source>
        <dbReference type="ARBA" id="ARBA00022692"/>
    </source>
</evidence>
<evidence type="ECO:0000256" key="10">
    <source>
        <dbReference type="ARBA" id="ARBA00023180"/>
    </source>
</evidence>
<evidence type="ECO:0000256" key="7">
    <source>
        <dbReference type="ARBA" id="ARBA00023034"/>
    </source>
</evidence>
<feature type="domain" description="Ricin B lectin" evidence="12">
    <location>
        <begin position="487"/>
        <end position="618"/>
    </location>
</feature>
<gene>
    <name evidence="13" type="primary">pgant6</name>
    <name evidence="13" type="ORF">g.10786</name>
</gene>
<dbReference type="OrthoDB" id="6159198at2759"/>
<dbReference type="FunFam" id="3.90.550.10:FF:000029">
    <property type="entry name" value="Polypeptide N-acetylgalactosaminyltransferase"/>
    <property type="match status" value="1"/>
</dbReference>
<dbReference type="InterPro" id="IPR000772">
    <property type="entry name" value="Ricin_B_lectin"/>
</dbReference>
<reference evidence="13" key="2">
    <citation type="journal article" date="2015" name="Gigascience">
        <title>Reconstructing a comprehensive transcriptome assembly of a white-pupal translocated strain of the pest fruit fly Bactrocera cucurbitae.</title>
        <authorList>
            <person name="Sim S.B."/>
            <person name="Calla B."/>
            <person name="Hall B."/>
            <person name="DeRego T."/>
            <person name="Geib S.M."/>
        </authorList>
    </citation>
    <scope>NUCLEOTIDE SEQUENCE</scope>
</reference>
<dbReference type="InterPro" id="IPR029044">
    <property type="entry name" value="Nucleotide-diphossugar_trans"/>
</dbReference>
<keyword evidence="3" id="KW-0812">Transmembrane</keyword>
<protein>
    <recommendedName>
        <fullName evidence="11">Polypeptide N-acetylgalactosaminyltransferase</fullName>
        <ecNumber evidence="11">2.4.1.-</ecNumber>
    </recommendedName>
    <alternativeName>
        <fullName evidence="11">Protein-UDP acetylgalactosaminyltransferase</fullName>
    </alternativeName>
</protein>
<dbReference type="GO" id="GO:0004653">
    <property type="term" value="F:polypeptide N-acetylgalactosaminyltransferase activity"/>
    <property type="evidence" value="ECO:0007669"/>
    <property type="project" value="TreeGrafter"/>
</dbReference>
<dbReference type="GO" id="GO:0000139">
    <property type="term" value="C:Golgi membrane"/>
    <property type="evidence" value="ECO:0007669"/>
    <property type="project" value="UniProtKB-SubCell"/>
</dbReference>
<name>A0A0A1WUZ1_ZEUCU</name>
<evidence type="ECO:0000256" key="1">
    <source>
        <dbReference type="ARBA" id="ARBA00004323"/>
    </source>
</evidence>
<evidence type="ECO:0000259" key="12">
    <source>
        <dbReference type="SMART" id="SM00458"/>
    </source>
</evidence>
<keyword evidence="4 11" id="KW-0430">Lectin</keyword>
<comment type="cofactor">
    <cofactor evidence="11">
        <name>Mn(2+)</name>
        <dbReference type="ChEBI" id="CHEBI:29035"/>
    </cofactor>
</comment>
<evidence type="ECO:0000313" key="13">
    <source>
        <dbReference type="EMBL" id="JAD02305.1"/>
    </source>
</evidence>
<dbReference type="Gene3D" id="3.90.550.10">
    <property type="entry name" value="Spore Coat Polysaccharide Biosynthesis Protein SpsA, Chain A"/>
    <property type="match status" value="1"/>
</dbReference>
<dbReference type="GO" id="GO:0030246">
    <property type="term" value="F:carbohydrate binding"/>
    <property type="evidence" value="ECO:0007669"/>
    <property type="project" value="UniProtKB-KW"/>
</dbReference>